<proteinExistence type="predicted"/>
<evidence type="ECO:0000313" key="1">
    <source>
        <dbReference type="EMBL" id="TWP26799.1"/>
    </source>
</evidence>
<dbReference type="AlphaFoldDB" id="A0A563D9Q9"/>
<reference evidence="1 2" key="1">
    <citation type="submission" date="2019-02" db="EMBL/GenBank/DDBJ databases">
        <title>Apibacter muscae sp. nov.: a novel member of the house fly microbiota.</title>
        <authorList>
            <person name="Park R."/>
        </authorList>
    </citation>
    <scope>NUCLEOTIDE SEQUENCE [LARGE SCALE GENOMIC DNA]</scope>
    <source>
        <strain evidence="1 2">AL1</strain>
    </source>
</reference>
<accession>A0A563D9Q9</accession>
<dbReference type="Proteomes" id="UP000319499">
    <property type="component" value="Unassembled WGS sequence"/>
</dbReference>
<gene>
    <name evidence="1" type="ORF">ETU09_09570</name>
</gene>
<sequence>MDGVIQLKWLRNGDHLLAHPLVKTKKNGTKVYRTSCRFYTPLVHYTKADKKIIWKKDGSASFEIKNK</sequence>
<evidence type="ECO:0000313" key="2">
    <source>
        <dbReference type="Proteomes" id="UP000319499"/>
    </source>
</evidence>
<comment type="caution">
    <text evidence="1">The sequence shown here is derived from an EMBL/GenBank/DDBJ whole genome shotgun (WGS) entry which is preliminary data.</text>
</comment>
<organism evidence="1 2">
    <name type="scientific">Apibacter muscae</name>
    <dbReference type="NCBI Taxonomy" id="2509004"/>
    <lineage>
        <taxon>Bacteria</taxon>
        <taxon>Pseudomonadati</taxon>
        <taxon>Bacteroidota</taxon>
        <taxon>Flavobacteriia</taxon>
        <taxon>Flavobacteriales</taxon>
        <taxon>Weeksellaceae</taxon>
        <taxon>Apibacter</taxon>
    </lineage>
</organism>
<dbReference type="OrthoDB" id="1205067at2"/>
<protein>
    <submittedName>
        <fullName evidence="1">Uncharacterized protein</fullName>
    </submittedName>
</protein>
<keyword evidence="2" id="KW-1185">Reference proteome</keyword>
<dbReference type="RefSeq" id="WP_146293333.1">
    <property type="nucleotide sequence ID" value="NZ_SELH01000025.1"/>
</dbReference>
<dbReference type="EMBL" id="SELH01000025">
    <property type="protein sequence ID" value="TWP26799.1"/>
    <property type="molecule type" value="Genomic_DNA"/>
</dbReference>
<name>A0A563D9Q9_9FLAO</name>